<accession>A0A8I2YQX6</accession>
<dbReference type="SMART" id="SM00679">
    <property type="entry name" value="CTNS"/>
    <property type="match status" value="1"/>
</dbReference>
<evidence type="ECO:0000256" key="4">
    <source>
        <dbReference type="ARBA" id="ARBA00022603"/>
    </source>
</evidence>
<keyword evidence="6" id="KW-0949">S-adenosyl-L-methionine</keyword>
<evidence type="ECO:0000256" key="7">
    <source>
        <dbReference type="ARBA" id="ARBA00022692"/>
    </source>
</evidence>
<feature type="compositionally biased region" description="Acidic residues" evidence="14">
    <location>
        <begin position="846"/>
        <end position="859"/>
    </location>
</feature>
<dbReference type="InterPro" id="IPR046341">
    <property type="entry name" value="SET_dom_sf"/>
</dbReference>
<feature type="compositionally biased region" description="Polar residues" evidence="14">
    <location>
        <begin position="170"/>
        <end position="198"/>
    </location>
</feature>
<feature type="domain" description="Chromo" evidence="15">
    <location>
        <begin position="24"/>
        <end position="86"/>
    </location>
</feature>
<keyword evidence="4" id="KW-0489">Methyltransferase</keyword>
<dbReference type="Gene3D" id="2.170.270.10">
    <property type="entry name" value="SET domain"/>
    <property type="match status" value="1"/>
</dbReference>
<sequence length="917" mass="102970">MWEPSPSPQESWSDTEGGDEDRAWPVKGVVGEELRLDGTSRYEVRWENWHRSDGSNTTWETEGSFEKIKLIKHWQRKQKWARRALADESTDMNVPWPDDAVHKRLTDQRSQGYDEKLEKRRQAGPRSTADWDEEIEKTYARVQERETGETNSRLRLRRGNPPSASASSAGVSTQSTPSRGSKRSSPALTVSSRDQSISAGPLPKRGRGRPRINSTPTSSPGLSATTLSSFSRKGKFAALTPSSAGSSSMEIEAPQTTLPSVIISQPTLRGRISSTWNKAAKEVMAAMVRISPNISDENFPRHLRRFKYMETGYVFRDKGLQDNFNVPRGTFTVCDCMTCSDASGCSCRDLSEIYDLKDKTNVFAYSEGLFTFEVPRGVDVIECNKYCGCGNDCGNRVAQRPRDISIEIFDTKRCGWGVRAMNDVPRGKVIGTYAGVLVRRDEVDELPEEHHGYLFDLDSTEVRNSENLGEKYTVDSYECGNWTHFVNHSCSPSMEVYCVVYDTIPYVNMPYVAFVASTDIPAGTELTIDYFPHTETNRKGKQPANRGDCKCDSEVRMFMIAGNGHQSHIVLDSWVELAVPNKLVSQAVWTYPYNPPHCRLARQTPPRMFLESASEFLGYTSICCWLGAQFPQILENIRQQSCESLALPFLFNWMLGDASNLIGCILTHQLPFQTYLATYFCVVDCCLLYQYFYYSGSPETPITYPHTRSRATSSARRLSIDPSHYRTLSATAGNIATAAALAAHSEHRHPKKLGDFLVDEHITTQYPSEEPQGEVSDAVPSALSESFYSESGRRKRVSWSRERQDPPSGGSLRRYMSPVVPATLRHTPAAAAAALVARGRPLRREEDEEEEDVSEEQMVEAERRNNSRASRRSAGMVLLGMGVLFGIGRYTGDTQPLFGEGRRQGRYLCRPPTWISR</sequence>
<gene>
    <name evidence="18" type="ORF">JVT61DRAFT_2504</name>
</gene>
<evidence type="ECO:0000256" key="1">
    <source>
        <dbReference type="ARBA" id="ARBA00004141"/>
    </source>
</evidence>
<evidence type="ECO:0000256" key="5">
    <source>
        <dbReference type="ARBA" id="ARBA00022679"/>
    </source>
</evidence>
<name>A0A8I2YQX6_9AGAM</name>
<feature type="domain" description="Pre-SET" evidence="17">
    <location>
        <begin position="332"/>
        <end position="401"/>
    </location>
</feature>
<evidence type="ECO:0000256" key="8">
    <source>
        <dbReference type="ARBA" id="ARBA00022723"/>
    </source>
</evidence>
<dbReference type="Gene3D" id="1.20.1280.290">
    <property type="match status" value="1"/>
</dbReference>
<feature type="compositionally biased region" description="Basic and acidic residues" evidence="14">
    <location>
        <begin position="136"/>
        <end position="148"/>
    </location>
</feature>
<dbReference type="PROSITE" id="PS50013">
    <property type="entry name" value="CHROMO_2"/>
    <property type="match status" value="1"/>
</dbReference>
<dbReference type="InterPro" id="IPR006603">
    <property type="entry name" value="PQ-loop_rpt"/>
</dbReference>
<dbReference type="Pfam" id="PF04193">
    <property type="entry name" value="PQ-loop"/>
    <property type="match status" value="1"/>
</dbReference>
<evidence type="ECO:0000259" key="16">
    <source>
        <dbReference type="PROSITE" id="PS50280"/>
    </source>
</evidence>
<comment type="caution">
    <text evidence="18">The sequence shown here is derived from an EMBL/GenBank/DDBJ whole genome shotgun (WGS) entry which is preliminary data.</text>
</comment>
<dbReference type="InterPro" id="IPR001214">
    <property type="entry name" value="SET_dom"/>
</dbReference>
<dbReference type="GO" id="GO:0008270">
    <property type="term" value="F:zinc ion binding"/>
    <property type="evidence" value="ECO:0007669"/>
    <property type="project" value="InterPro"/>
</dbReference>
<evidence type="ECO:0000256" key="12">
    <source>
        <dbReference type="ARBA" id="ARBA00038039"/>
    </source>
</evidence>
<dbReference type="GO" id="GO:0032259">
    <property type="term" value="P:methylation"/>
    <property type="evidence" value="ECO:0007669"/>
    <property type="project" value="UniProtKB-KW"/>
</dbReference>
<dbReference type="GO" id="GO:0005634">
    <property type="term" value="C:nucleus"/>
    <property type="evidence" value="ECO:0007669"/>
    <property type="project" value="InterPro"/>
</dbReference>
<evidence type="ECO:0000256" key="6">
    <source>
        <dbReference type="ARBA" id="ARBA00022691"/>
    </source>
</evidence>
<dbReference type="PROSITE" id="PS50867">
    <property type="entry name" value="PRE_SET"/>
    <property type="match status" value="1"/>
</dbReference>
<evidence type="ECO:0000256" key="10">
    <source>
        <dbReference type="ARBA" id="ARBA00022989"/>
    </source>
</evidence>
<comment type="catalytic activity">
    <reaction evidence="13">
        <text>L-histidine(out) + L-arginine(in) = L-histidine(in) + L-arginine(out)</text>
        <dbReference type="Rhea" id="RHEA:71063"/>
        <dbReference type="ChEBI" id="CHEBI:32682"/>
        <dbReference type="ChEBI" id="CHEBI:57595"/>
    </reaction>
</comment>
<evidence type="ECO:0000256" key="9">
    <source>
        <dbReference type="ARBA" id="ARBA00022833"/>
    </source>
</evidence>
<keyword evidence="3" id="KW-0158">Chromosome</keyword>
<comment type="similarity">
    <text evidence="12">Belongs to the laat-1 family.</text>
</comment>
<dbReference type="InterPro" id="IPR050973">
    <property type="entry name" value="H3K9_Histone-Lys_N-MTase"/>
</dbReference>
<feature type="domain" description="SET" evidence="16">
    <location>
        <begin position="404"/>
        <end position="531"/>
    </location>
</feature>
<dbReference type="OrthoDB" id="308383at2759"/>
<feature type="compositionally biased region" description="Basic and acidic residues" evidence="14">
    <location>
        <begin position="99"/>
        <end position="121"/>
    </location>
</feature>
<dbReference type="FunFam" id="1.20.1280.290:FF:000009">
    <property type="entry name" value="PQ loop repeat family protein"/>
    <property type="match status" value="1"/>
</dbReference>
<dbReference type="PROSITE" id="PS50280">
    <property type="entry name" value="SET"/>
    <property type="match status" value="1"/>
</dbReference>
<keyword evidence="10" id="KW-1133">Transmembrane helix</keyword>
<evidence type="ECO:0000259" key="17">
    <source>
        <dbReference type="PROSITE" id="PS50867"/>
    </source>
</evidence>
<keyword evidence="19" id="KW-1185">Reference proteome</keyword>
<reference evidence="18" key="1">
    <citation type="submission" date="2021-03" db="EMBL/GenBank/DDBJ databases">
        <title>Evolutionary innovations through gain and loss of genes in the ectomycorrhizal Boletales.</title>
        <authorList>
            <person name="Wu G."/>
            <person name="Miyauchi S."/>
            <person name="Morin E."/>
            <person name="Yang Z.-L."/>
            <person name="Xu J."/>
            <person name="Martin F.M."/>
        </authorList>
    </citation>
    <scope>NUCLEOTIDE SEQUENCE</scope>
    <source>
        <strain evidence="18">BR01</strain>
    </source>
</reference>
<evidence type="ECO:0000313" key="19">
    <source>
        <dbReference type="Proteomes" id="UP000683000"/>
    </source>
</evidence>
<dbReference type="PANTHER" id="PTHR46223">
    <property type="entry name" value="HISTONE-LYSINE N-METHYLTRANSFERASE SUV39H"/>
    <property type="match status" value="1"/>
</dbReference>
<keyword evidence="7" id="KW-0812">Transmembrane</keyword>
<evidence type="ECO:0000256" key="14">
    <source>
        <dbReference type="SAM" id="MobiDB-lite"/>
    </source>
</evidence>
<feature type="region of interest" description="Disordered" evidence="14">
    <location>
        <begin position="842"/>
        <end position="870"/>
    </location>
</feature>
<comment type="subcellular location">
    <subcellularLocation>
        <location evidence="2">Chromosome</location>
    </subcellularLocation>
    <subcellularLocation>
        <location evidence="1">Membrane</location>
        <topology evidence="1">Multi-pass membrane protein</topology>
    </subcellularLocation>
</comment>
<evidence type="ECO:0000256" key="3">
    <source>
        <dbReference type="ARBA" id="ARBA00022454"/>
    </source>
</evidence>
<dbReference type="Pfam" id="PF05033">
    <property type="entry name" value="Pre-SET"/>
    <property type="match status" value="1"/>
</dbReference>
<evidence type="ECO:0000256" key="13">
    <source>
        <dbReference type="ARBA" id="ARBA00050768"/>
    </source>
</evidence>
<dbReference type="GO" id="GO:0042054">
    <property type="term" value="F:histone methyltransferase activity"/>
    <property type="evidence" value="ECO:0007669"/>
    <property type="project" value="InterPro"/>
</dbReference>
<dbReference type="SMART" id="SM00317">
    <property type="entry name" value="SET"/>
    <property type="match status" value="1"/>
</dbReference>
<protein>
    <submittedName>
        <fullName evidence="18">Uncharacterized protein</fullName>
    </submittedName>
</protein>
<evidence type="ECO:0000256" key="11">
    <source>
        <dbReference type="ARBA" id="ARBA00023136"/>
    </source>
</evidence>
<feature type="region of interest" description="Disordered" evidence="14">
    <location>
        <begin position="794"/>
        <end position="815"/>
    </location>
</feature>
<dbReference type="GO" id="GO:0098852">
    <property type="term" value="C:lytic vacuole membrane"/>
    <property type="evidence" value="ECO:0007669"/>
    <property type="project" value="UniProtKB-ARBA"/>
</dbReference>
<dbReference type="Proteomes" id="UP000683000">
    <property type="component" value="Unassembled WGS sequence"/>
</dbReference>
<dbReference type="EMBL" id="JAGFBS010000012">
    <property type="protein sequence ID" value="KAG6376511.1"/>
    <property type="molecule type" value="Genomic_DNA"/>
</dbReference>
<proteinExistence type="inferred from homology"/>
<feature type="region of interest" description="Disordered" evidence="14">
    <location>
        <begin position="1"/>
        <end position="27"/>
    </location>
</feature>
<dbReference type="AlphaFoldDB" id="A0A8I2YQX6"/>
<evidence type="ECO:0000313" key="18">
    <source>
        <dbReference type="EMBL" id="KAG6376511.1"/>
    </source>
</evidence>
<dbReference type="Pfam" id="PF00856">
    <property type="entry name" value="SET"/>
    <property type="match status" value="1"/>
</dbReference>
<evidence type="ECO:0000256" key="2">
    <source>
        <dbReference type="ARBA" id="ARBA00004286"/>
    </source>
</evidence>
<keyword evidence="11" id="KW-0472">Membrane</keyword>
<feature type="compositionally biased region" description="Low complexity" evidence="14">
    <location>
        <begin position="1"/>
        <end position="12"/>
    </location>
</feature>
<organism evidence="18 19">
    <name type="scientific">Boletus reticuloceps</name>
    <dbReference type="NCBI Taxonomy" id="495285"/>
    <lineage>
        <taxon>Eukaryota</taxon>
        <taxon>Fungi</taxon>
        <taxon>Dikarya</taxon>
        <taxon>Basidiomycota</taxon>
        <taxon>Agaricomycotina</taxon>
        <taxon>Agaricomycetes</taxon>
        <taxon>Agaricomycetidae</taxon>
        <taxon>Boletales</taxon>
        <taxon>Boletineae</taxon>
        <taxon>Boletaceae</taxon>
        <taxon>Boletoideae</taxon>
        <taxon>Boletus</taxon>
    </lineage>
</organism>
<dbReference type="InterPro" id="IPR000953">
    <property type="entry name" value="Chromo/chromo_shadow_dom"/>
</dbReference>
<dbReference type="InterPro" id="IPR007728">
    <property type="entry name" value="Pre-SET_dom"/>
</dbReference>
<dbReference type="GO" id="GO:0005694">
    <property type="term" value="C:chromosome"/>
    <property type="evidence" value="ECO:0007669"/>
    <property type="project" value="UniProtKB-SubCell"/>
</dbReference>
<feature type="region of interest" description="Disordered" evidence="14">
    <location>
        <begin position="84"/>
        <end position="227"/>
    </location>
</feature>
<dbReference type="GO" id="GO:0015174">
    <property type="term" value="F:basic amino acid transmembrane transporter activity"/>
    <property type="evidence" value="ECO:0007669"/>
    <property type="project" value="UniProtKB-ARBA"/>
</dbReference>
<dbReference type="PANTHER" id="PTHR46223:SF3">
    <property type="entry name" value="HISTONE-LYSINE N-METHYLTRANSFERASE SET-23"/>
    <property type="match status" value="1"/>
</dbReference>
<keyword evidence="5" id="KW-0808">Transferase</keyword>
<feature type="compositionally biased region" description="Polar residues" evidence="14">
    <location>
        <begin position="212"/>
        <end position="227"/>
    </location>
</feature>
<dbReference type="SUPFAM" id="SSF82199">
    <property type="entry name" value="SET domain"/>
    <property type="match status" value="1"/>
</dbReference>
<evidence type="ECO:0000259" key="15">
    <source>
        <dbReference type="PROSITE" id="PS50013"/>
    </source>
</evidence>
<keyword evidence="9" id="KW-0862">Zinc</keyword>
<keyword evidence="8" id="KW-0479">Metal-binding</keyword>
<dbReference type="GO" id="GO:0034486">
    <property type="term" value="P:vacuolar transmembrane transport"/>
    <property type="evidence" value="ECO:0007669"/>
    <property type="project" value="UniProtKB-ARBA"/>
</dbReference>